<name>A0A3B0V0J0_9ZZZZ</name>
<dbReference type="PANTHER" id="PTHR33284:SF1">
    <property type="entry name" value="RIBOSOMAL PROTEIN L25_GLN-TRNA SYNTHETASE, ANTI-CODON-BINDING DOMAIN-CONTAINING PROTEIN"/>
    <property type="match status" value="1"/>
</dbReference>
<dbReference type="NCBIfam" id="NF004128">
    <property type="entry name" value="PRK05618.1-2"/>
    <property type="match status" value="1"/>
</dbReference>
<evidence type="ECO:0000256" key="3">
    <source>
        <dbReference type="ARBA" id="ARBA00022980"/>
    </source>
</evidence>
<evidence type="ECO:0000313" key="8">
    <source>
        <dbReference type="EMBL" id="VAW33893.1"/>
    </source>
</evidence>
<dbReference type="InterPro" id="IPR011035">
    <property type="entry name" value="Ribosomal_bL25/Gln-tRNA_synth"/>
</dbReference>
<dbReference type="AlphaFoldDB" id="A0A3B0V0J0"/>
<dbReference type="InterPro" id="IPR020930">
    <property type="entry name" value="Ribosomal_uL5_bac-type"/>
</dbReference>
<dbReference type="InterPro" id="IPR029751">
    <property type="entry name" value="Ribosomal_L25_dom"/>
</dbReference>
<dbReference type="HAMAP" id="MF_01334">
    <property type="entry name" value="Ribosomal_bL25_CTC"/>
    <property type="match status" value="1"/>
</dbReference>
<sequence>MSTFKINAELRDDTGKGASRRLRHENKVPAIIYGGKRDPRMISIEHHKVLKYIESESFFTSILELKAAGGQRQKVVLRDMQRHPSRPVIMHMDFQRVADDVEITMNIPLHFLNEEECSAAKTSGIIISHQLTEVEISCLPDNLPEYIAIDLAEFKEGDIVRLADITLPKGVTLTAFTHGDIEDHNEVVVSTTHVQAEVEVEITDEVPSAEVPTHDEEEGSKDDDA</sequence>
<evidence type="ECO:0000256" key="4">
    <source>
        <dbReference type="ARBA" id="ARBA00023274"/>
    </source>
</evidence>
<dbReference type="InterPro" id="IPR020057">
    <property type="entry name" value="Ribosomal_bL25_b-dom"/>
</dbReference>
<dbReference type="InterPro" id="IPR020055">
    <property type="entry name" value="Ribosomal_bL25_short"/>
</dbReference>
<dbReference type="SUPFAM" id="SSF50715">
    <property type="entry name" value="Ribosomal protein L25-like"/>
    <property type="match status" value="1"/>
</dbReference>
<organism evidence="8">
    <name type="scientific">hydrothermal vent metagenome</name>
    <dbReference type="NCBI Taxonomy" id="652676"/>
    <lineage>
        <taxon>unclassified sequences</taxon>
        <taxon>metagenomes</taxon>
        <taxon>ecological metagenomes</taxon>
    </lineage>
</organism>
<dbReference type="Pfam" id="PF01386">
    <property type="entry name" value="Ribosomal_L25p"/>
    <property type="match status" value="1"/>
</dbReference>
<feature type="domain" description="Large ribosomal subunit protein bL25 beta" evidence="7">
    <location>
        <begin position="102"/>
        <end position="192"/>
    </location>
</feature>
<dbReference type="NCBIfam" id="TIGR00731">
    <property type="entry name" value="bL25_bact_ctc"/>
    <property type="match status" value="1"/>
</dbReference>
<dbReference type="FunFam" id="2.40.240.10:FF:000002">
    <property type="entry name" value="50S ribosomal protein L25"/>
    <property type="match status" value="1"/>
</dbReference>
<evidence type="ECO:0000256" key="2">
    <source>
        <dbReference type="ARBA" id="ARBA00022884"/>
    </source>
</evidence>
<dbReference type="GO" id="GO:0003735">
    <property type="term" value="F:structural constituent of ribosome"/>
    <property type="evidence" value="ECO:0007669"/>
    <property type="project" value="InterPro"/>
</dbReference>
<keyword evidence="4" id="KW-0687">Ribonucleoprotein</keyword>
<dbReference type="GO" id="GO:0006412">
    <property type="term" value="P:translation"/>
    <property type="evidence" value="ECO:0007669"/>
    <property type="project" value="InterPro"/>
</dbReference>
<gene>
    <name evidence="8" type="ORF">MNBD_GAMMA01-1277</name>
</gene>
<dbReference type="CDD" id="cd00495">
    <property type="entry name" value="Ribosomal_L25_TL5_CTC"/>
    <property type="match status" value="1"/>
</dbReference>
<keyword evidence="2" id="KW-0694">RNA-binding</keyword>
<dbReference type="InterPro" id="IPR037121">
    <property type="entry name" value="Ribosomal_bL25_C"/>
</dbReference>
<proteinExistence type="inferred from homology"/>
<dbReference type="Gene3D" id="2.40.240.10">
    <property type="entry name" value="Ribosomal Protein L25, Chain P"/>
    <property type="match status" value="1"/>
</dbReference>
<dbReference type="InterPro" id="IPR020056">
    <property type="entry name" value="Rbsml_bL25/Gln-tRNA_synth_N"/>
</dbReference>
<dbReference type="HAMAP" id="MF_01336">
    <property type="entry name" value="Ribosomal_bL25"/>
    <property type="match status" value="1"/>
</dbReference>
<dbReference type="GO" id="GO:0022625">
    <property type="term" value="C:cytosolic large ribosomal subunit"/>
    <property type="evidence" value="ECO:0007669"/>
    <property type="project" value="TreeGrafter"/>
</dbReference>
<dbReference type="Pfam" id="PF14693">
    <property type="entry name" value="Ribosomal_TL5_C"/>
    <property type="match status" value="1"/>
</dbReference>
<evidence type="ECO:0000259" key="7">
    <source>
        <dbReference type="Pfam" id="PF14693"/>
    </source>
</evidence>
<dbReference type="InterPro" id="IPR001021">
    <property type="entry name" value="Ribosomal_bL25_long"/>
</dbReference>
<feature type="compositionally biased region" description="Acidic residues" evidence="5">
    <location>
        <begin position="215"/>
        <end position="225"/>
    </location>
</feature>
<evidence type="ECO:0000256" key="1">
    <source>
        <dbReference type="ARBA" id="ARBA00022730"/>
    </source>
</evidence>
<keyword evidence="3 8" id="KW-0689">Ribosomal protein</keyword>
<evidence type="ECO:0000256" key="5">
    <source>
        <dbReference type="SAM" id="MobiDB-lite"/>
    </source>
</evidence>
<protein>
    <submittedName>
        <fullName evidence="8">LSU ribosomal protein L25p</fullName>
    </submittedName>
</protein>
<accession>A0A3B0V0J0</accession>
<dbReference type="NCBIfam" id="NF004130">
    <property type="entry name" value="PRK05618.1-5"/>
    <property type="match status" value="1"/>
</dbReference>
<dbReference type="GO" id="GO:0008097">
    <property type="term" value="F:5S rRNA binding"/>
    <property type="evidence" value="ECO:0007669"/>
    <property type="project" value="InterPro"/>
</dbReference>
<feature type="region of interest" description="Disordered" evidence="5">
    <location>
        <begin position="204"/>
        <end position="225"/>
    </location>
</feature>
<dbReference type="NCBIfam" id="NF004612">
    <property type="entry name" value="PRK05943.1"/>
    <property type="match status" value="1"/>
</dbReference>
<dbReference type="Gene3D" id="2.170.120.20">
    <property type="entry name" value="Ribosomal protein L25, beta domain"/>
    <property type="match status" value="1"/>
</dbReference>
<dbReference type="EMBL" id="UOEW01000047">
    <property type="protein sequence ID" value="VAW33893.1"/>
    <property type="molecule type" value="Genomic_DNA"/>
</dbReference>
<keyword evidence="1" id="KW-0699">rRNA-binding</keyword>
<dbReference type="PANTHER" id="PTHR33284">
    <property type="entry name" value="RIBOSOMAL PROTEIN L25/GLN-TRNA SYNTHETASE, ANTI-CODON-BINDING DOMAIN-CONTAINING PROTEIN"/>
    <property type="match status" value="1"/>
</dbReference>
<evidence type="ECO:0000259" key="6">
    <source>
        <dbReference type="Pfam" id="PF01386"/>
    </source>
</evidence>
<feature type="domain" description="Large ribosomal subunit protein bL25 L25" evidence="6">
    <location>
        <begin position="6"/>
        <end position="94"/>
    </location>
</feature>
<reference evidence="8" key="1">
    <citation type="submission" date="2018-06" db="EMBL/GenBank/DDBJ databases">
        <authorList>
            <person name="Zhirakovskaya E."/>
        </authorList>
    </citation>
    <scope>NUCLEOTIDE SEQUENCE</scope>
</reference>